<gene>
    <name evidence="2" type="ORF">SAMN04487911_10297</name>
</gene>
<evidence type="ECO:0000313" key="3">
    <source>
        <dbReference type="Proteomes" id="UP000184231"/>
    </source>
</evidence>
<accession>A0A1M6B7W9</accession>
<proteinExistence type="predicted"/>
<keyword evidence="1" id="KW-0472">Membrane</keyword>
<feature type="transmembrane region" description="Helical" evidence="1">
    <location>
        <begin position="90"/>
        <end position="115"/>
    </location>
</feature>
<organism evidence="2 3">
    <name type="scientific">Arenibacter nanhaiticus</name>
    <dbReference type="NCBI Taxonomy" id="558155"/>
    <lineage>
        <taxon>Bacteria</taxon>
        <taxon>Pseudomonadati</taxon>
        <taxon>Bacteroidota</taxon>
        <taxon>Flavobacteriia</taxon>
        <taxon>Flavobacteriales</taxon>
        <taxon>Flavobacteriaceae</taxon>
        <taxon>Arenibacter</taxon>
    </lineage>
</organism>
<dbReference type="STRING" id="558155.SAMN04487911_10297"/>
<reference evidence="2 3" key="1">
    <citation type="submission" date="2016-11" db="EMBL/GenBank/DDBJ databases">
        <authorList>
            <person name="Jaros S."/>
            <person name="Januszkiewicz K."/>
            <person name="Wedrychowicz H."/>
        </authorList>
    </citation>
    <scope>NUCLEOTIDE SEQUENCE [LARGE SCALE GENOMIC DNA]</scope>
    <source>
        <strain evidence="2 3">CGMCC 1.8863</strain>
    </source>
</reference>
<dbReference type="AlphaFoldDB" id="A0A1M6B7W9"/>
<name>A0A1M6B7W9_9FLAO</name>
<keyword evidence="3" id="KW-1185">Reference proteome</keyword>
<dbReference type="Proteomes" id="UP000184231">
    <property type="component" value="Unassembled WGS sequence"/>
</dbReference>
<evidence type="ECO:0000313" key="2">
    <source>
        <dbReference type="EMBL" id="SHI44822.1"/>
    </source>
</evidence>
<dbReference type="OrthoDB" id="5491447at2"/>
<dbReference type="EMBL" id="FQYX01000002">
    <property type="protein sequence ID" value="SHI44822.1"/>
    <property type="molecule type" value="Genomic_DNA"/>
</dbReference>
<keyword evidence="1" id="KW-0812">Transmembrane</keyword>
<protein>
    <recommendedName>
        <fullName evidence="4">DUF4129 domain-containing protein</fullName>
    </recommendedName>
</protein>
<evidence type="ECO:0008006" key="4">
    <source>
        <dbReference type="Google" id="ProtNLM"/>
    </source>
</evidence>
<sequence length="243" mass="28670">MTKYIYAFFCFCSYFFGYSQQNTDTITLAEDLHSPIQIRSFGDEFSEKYSGNAFEYDRKSGVSENFLSRVLHWISAKMEDFFDITLPANVLILLETIIYLLLGLLAIYLVIRFLIRENIRSLFIKKTRPIIDLKLSEEELENLDLDLLIQKAVAQKNYRLAIRYHHLKSLKNLSQKEVIAWHADKTNLEYQQEIKSSQLLLIFKEVSYLYDYIWYGEQQIDAIAYRAASLKFMTFNKIVNNRG</sequence>
<dbReference type="RefSeq" id="WP_143150431.1">
    <property type="nucleotide sequence ID" value="NZ_FQYX01000002.1"/>
</dbReference>
<keyword evidence="1" id="KW-1133">Transmembrane helix</keyword>
<evidence type="ECO:0000256" key="1">
    <source>
        <dbReference type="SAM" id="Phobius"/>
    </source>
</evidence>